<feature type="transmembrane region" description="Helical" evidence="6">
    <location>
        <begin position="168"/>
        <end position="192"/>
    </location>
</feature>
<keyword evidence="3 6" id="KW-0812">Transmembrane</keyword>
<feature type="transmembrane region" description="Helical" evidence="6">
    <location>
        <begin position="21"/>
        <end position="51"/>
    </location>
</feature>
<dbReference type="EMBL" id="FRAF01000001">
    <property type="protein sequence ID" value="SHJ49850.1"/>
    <property type="molecule type" value="Genomic_DNA"/>
</dbReference>
<name>A0A1M6JTB5_9BACL</name>
<dbReference type="GO" id="GO:0005886">
    <property type="term" value="C:plasma membrane"/>
    <property type="evidence" value="ECO:0007669"/>
    <property type="project" value="UniProtKB-SubCell"/>
</dbReference>
<evidence type="ECO:0000256" key="6">
    <source>
        <dbReference type="SAM" id="Phobius"/>
    </source>
</evidence>
<keyword evidence="2" id="KW-1003">Cell membrane</keyword>
<dbReference type="InterPro" id="IPR017039">
    <property type="entry name" value="Virul_fac_BrkB"/>
</dbReference>
<keyword evidence="8" id="KW-1185">Reference proteome</keyword>
<dbReference type="Pfam" id="PF03631">
    <property type="entry name" value="Virul_fac_BrkB"/>
    <property type="match status" value="1"/>
</dbReference>
<dbReference type="Proteomes" id="UP000184016">
    <property type="component" value="Unassembled WGS sequence"/>
</dbReference>
<feature type="transmembrane region" description="Helical" evidence="6">
    <location>
        <begin position="245"/>
        <end position="265"/>
    </location>
</feature>
<evidence type="ECO:0000256" key="5">
    <source>
        <dbReference type="ARBA" id="ARBA00023136"/>
    </source>
</evidence>
<evidence type="ECO:0000256" key="1">
    <source>
        <dbReference type="ARBA" id="ARBA00004651"/>
    </source>
</evidence>
<reference evidence="8" key="1">
    <citation type="submission" date="2016-11" db="EMBL/GenBank/DDBJ databases">
        <authorList>
            <person name="Varghese N."/>
            <person name="Submissions S."/>
        </authorList>
    </citation>
    <scope>NUCLEOTIDE SEQUENCE [LARGE SCALE GENOMIC DNA]</scope>
    <source>
        <strain evidence="8">USBA-503</strain>
    </source>
</reference>
<evidence type="ECO:0000313" key="8">
    <source>
        <dbReference type="Proteomes" id="UP000184016"/>
    </source>
</evidence>
<evidence type="ECO:0000313" key="7">
    <source>
        <dbReference type="EMBL" id="SHJ49850.1"/>
    </source>
</evidence>
<dbReference type="PANTHER" id="PTHR30213:SF0">
    <property type="entry name" value="UPF0761 MEMBRANE PROTEIN YIHY"/>
    <property type="match status" value="1"/>
</dbReference>
<dbReference type="PIRSF" id="PIRSF035875">
    <property type="entry name" value="RNase_BN"/>
    <property type="match status" value="1"/>
</dbReference>
<evidence type="ECO:0000256" key="3">
    <source>
        <dbReference type="ARBA" id="ARBA00022692"/>
    </source>
</evidence>
<organism evidence="7 8">
    <name type="scientific">Alicyclobacillus tolerans</name>
    <dbReference type="NCBI Taxonomy" id="90970"/>
    <lineage>
        <taxon>Bacteria</taxon>
        <taxon>Bacillati</taxon>
        <taxon>Bacillota</taxon>
        <taxon>Bacilli</taxon>
        <taxon>Bacillales</taxon>
        <taxon>Alicyclobacillaceae</taxon>
        <taxon>Alicyclobacillus</taxon>
    </lineage>
</organism>
<accession>A0A1M6JTB5</accession>
<evidence type="ECO:0000256" key="2">
    <source>
        <dbReference type="ARBA" id="ARBA00022475"/>
    </source>
</evidence>
<dbReference type="AlphaFoldDB" id="A0A1M6JTB5"/>
<protein>
    <submittedName>
        <fullName evidence="7">Membrane protein</fullName>
    </submittedName>
</protein>
<proteinExistence type="predicted"/>
<evidence type="ECO:0000256" key="4">
    <source>
        <dbReference type="ARBA" id="ARBA00022989"/>
    </source>
</evidence>
<keyword evidence="5 6" id="KW-0472">Membrane</keyword>
<keyword evidence="4 6" id="KW-1133">Transmembrane helix</keyword>
<feature type="transmembrane region" description="Helical" evidence="6">
    <location>
        <begin position="92"/>
        <end position="111"/>
    </location>
</feature>
<dbReference type="NCBIfam" id="TIGR00765">
    <property type="entry name" value="yihY_not_rbn"/>
    <property type="match status" value="1"/>
</dbReference>
<dbReference type="OrthoDB" id="2375345at2"/>
<feature type="transmembrane region" description="Helical" evidence="6">
    <location>
        <begin position="204"/>
        <end position="225"/>
    </location>
</feature>
<dbReference type="RefSeq" id="WP_072872560.1">
    <property type="nucleotide sequence ID" value="NZ_FRAF01000001.1"/>
</dbReference>
<dbReference type="PANTHER" id="PTHR30213">
    <property type="entry name" value="INNER MEMBRANE PROTEIN YHJD"/>
    <property type="match status" value="1"/>
</dbReference>
<comment type="subcellular location">
    <subcellularLocation>
        <location evidence="1">Cell membrane</location>
        <topology evidence="1">Multi-pass membrane protein</topology>
    </subcellularLocation>
</comment>
<sequence>MWHSIWQWLKQLLSIMNRGNVPAFAAVLAFFAFSSLIPILLLLVMLAIWLVPDPHVASNIGSTLSNYIPNIPDLRQLINLNSERLYRLNKEVRWFSIIGLFWTSVGGFLSLQQTFDMMAGIRRRRSFIKQYLIGFVMMFVLLFLTLLSGIAVQIFQVVGHTLPAPFSWLRWFSFFLFPILLFVTSLLCYRLLPSIPPPWLSASAGALFSTVIIYIARDLFLLYAAHMGQYELIYGALSFIELLAFWFYILSFIFLLGGALMFTISKPKKEGYPSMIPSTFTKKVG</sequence>
<gene>
    <name evidence="7" type="ORF">SAMN05443507_10143</name>
</gene>
<feature type="transmembrane region" description="Helical" evidence="6">
    <location>
        <begin position="131"/>
        <end position="156"/>
    </location>
</feature>
<dbReference type="STRING" id="1830138.SAMN05443507_10143"/>